<dbReference type="Proteomes" id="UP000678499">
    <property type="component" value="Unassembled WGS sequence"/>
</dbReference>
<dbReference type="GO" id="GO:0005886">
    <property type="term" value="C:plasma membrane"/>
    <property type="evidence" value="ECO:0007669"/>
    <property type="project" value="TreeGrafter"/>
</dbReference>
<feature type="region of interest" description="Disordered" evidence="1">
    <location>
        <begin position="226"/>
        <end position="282"/>
    </location>
</feature>
<feature type="transmembrane region" description="Helical" evidence="2">
    <location>
        <begin position="1086"/>
        <end position="1104"/>
    </location>
</feature>
<dbReference type="GO" id="GO:0002028">
    <property type="term" value="P:regulation of sodium ion transport"/>
    <property type="evidence" value="ECO:0007669"/>
    <property type="project" value="TreeGrafter"/>
</dbReference>
<dbReference type="PANTHER" id="PTHR12335:SF6">
    <property type="entry name" value="PROTEIN TIPE"/>
    <property type="match status" value="1"/>
</dbReference>
<feature type="transmembrane region" description="Helical" evidence="2">
    <location>
        <begin position="652"/>
        <end position="670"/>
    </location>
</feature>
<feature type="transmembrane region" description="Helical" evidence="2">
    <location>
        <begin position="18"/>
        <end position="43"/>
    </location>
</feature>
<feature type="transmembrane region" description="Helical" evidence="2">
    <location>
        <begin position="1116"/>
        <end position="1132"/>
    </location>
</feature>
<keyword evidence="2" id="KW-0472">Membrane</keyword>
<organism evidence="3">
    <name type="scientific">Notodromas monacha</name>
    <dbReference type="NCBI Taxonomy" id="399045"/>
    <lineage>
        <taxon>Eukaryota</taxon>
        <taxon>Metazoa</taxon>
        <taxon>Ecdysozoa</taxon>
        <taxon>Arthropoda</taxon>
        <taxon>Crustacea</taxon>
        <taxon>Oligostraca</taxon>
        <taxon>Ostracoda</taxon>
        <taxon>Podocopa</taxon>
        <taxon>Podocopida</taxon>
        <taxon>Cypridocopina</taxon>
        <taxon>Cypridoidea</taxon>
        <taxon>Cyprididae</taxon>
        <taxon>Notodromas</taxon>
    </lineage>
</organism>
<evidence type="ECO:0000313" key="4">
    <source>
        <dbReference type="Proteomes" id="UP000678499"/>
    </source>
</evidence>
<keyword evidence="4" id="KW-1185">Reference proteome</keyword>
<evidence type="ECO:0000256" key="1">
    <source>
        <dbReference type="SAM" id="MobiDB-lite"/>
    </source>
</evidence>
<feature type="transmembrane region" description="Helical" evidence="2">
    <location>
        <begin position="763"/>
        <end position="783"/>
    </location>
</feature>
<feature type="transmembrane region" description="Helical" evidence="2">
    <location>
        <begin position="1448"/>
        <end position="1466"/>
    </location>
</feature>
<feature type="transmembrane region" description="Helical" evidence="2">
    <location>
        <begin position="428"/>
        <end position="451"/>
    </location>
</feature>
<keyword evidence="2" id="KW-1133">Transmembrane helix</keyword>
<feature type="compositionally biased region" description="Acidic residues" evidence="1">
    <location>
        <begin position="231"/>
        <end position="244"/>
    </location>
</feature>
<keyword evidence="2" id="KW-0812">Transmembrane</keyword>
<dbReference type="OrthoDB" id="8175770at2759"/>
<reference evidence="3" key="1">
    <citation type="submission" date="2020-11" db="EMBL/GenBank/DDBJ databases">
        <authorList>
            <person name="Tran Van P."/>
        </authorList>
    </citation>
    <scope>NUCLEOTIDE SEQUENCE</scope>
</reference>
<accession>A0A7R9BGE0</accession>
<feature type="transmembrane region" description="Helical" evidence="2">
    <location>
        <begin position="513"/>
        <end position="536"/>
    </location>
</feature>
<feature type="transmembrane region" description="Helical" evidence="2">
    <location>
        <begin position="576"/>
        <end position="598"/>
    </location>
</feature>
<gene>
    <name evidence="3" type="ORF">NMOB1V02_LOCUS2639</name>
</gene>
<dbReference type="EMBL" id="OA882344">
    <property type="protein sequence ID" value="CAD7274818.1"/>
    <property type="molecule type" value="Genomic_DNA"/>
</dbReference>
<protein>
    <submittedName>
        <fullName evidence="3">Uncharacterized protein</fullName>
    </submittedName>
</protein>
<feature type="transmembrane region" description="Helical" evidence="2">
    <location>
        <begin position="618"/>
        <end position="640"/>
    </location>
</feature>
<feature type="transmembrane region" description="Helical" evidence="2">
    <location>
        <begin position="917"/>
        <end position="935"/>
    </location>
</feature>
<dbReference type="PANTHER" id="PTHR12335">
    <property type="entry name" value="TIPE PROTEIN TEMPERATURE-INDUCED PARALYTIC E"/>
    <property type="match status" value="1"/>
</dbReference>
<feature type="transmembrane region" description="Helical" evidence="2">
    <location>
        <begin position="457"/>
        <end position="484"/>
    </location>
</feature>
<evidence type="ECO:0000313" key="3">
    <source>
        <dbReference type="EMBL" id="CAD7274818.1"/>
    </source>
</evidence>
<feature type="transmembrane region" description="Helical" evidence="2">
    <location>
        <begin position="869"/>
        <end position="892"/>
    </location>
</feature>
<dbReference type="EMBL" id="CAJPEX010000307">
    <property type="protein sequence ID" value="CAG0914970.1"/>
    <property type="molecule type" value="Genomic_DNA"/>
</dbReference>
<dbReference type="InterPro" id="IPR031578">
    <property type="entry name" value="TipE"/>
</dbReference>
<feature type="transmembrane region" description="Helical" evidence="2">
    <location>
        <begin position="709"/>
        <end position="730"/>
    </location>
</feature>
<feature type="transmembrane region" description="Helical" evidence="2">
    <location>
        <begin position="1384"/>
        <end position="1403"/>
    </location>
</feature>
<evidence type="ECO:0000256" key="2">
    <source>
        <dbReference type="SAM" id="Phobius"/>
    </source>
</evidence>
<name>A0A7R9BGE0_9CRUS</name>
<feature type="transmembrane region" description="Helical" evidence="2">
    <location>
        <begin position="1410"/>
        <end position="1428"/>
    </location>
</feature>
<feature type="transmembrane region" description="Helical" evidence="2">
    <location>
        <begin position="947"/>
        <end position="963"/>
    </location>
</feature>
<dbReference type="Pfam" id="PF16972">
    <property type="entry name" value="TipE"/>
    <property type="match status" value="1"/>
</dbReference>
<sequence length="1489" mass="165573">MDAPASSDDRTPKEKVQFYVSAALLISAIFSLSAFLFLIPFVLDPAYTLIAAKFIKEPVTCQVTEVETLFGLSNCTWSSCREGCTREVTECTRISVRYTSKLSEKQITENTDDAAWESDGARFFINVKGCGYPPTVNCSLFASYYGTEGEVFPCFFSSVNPQLVIPEYDLEQAHSDMVFATVFPVTIFTVGVTGLCLMYIRVCRERALAVLNSTGFNLIHFLDSLEQKPEPEEDDDRSEEEDEGPVQHVPNQNLAPNPNAFPGAHKYGHGARRNQDGMKRLEGGKNATSKALINSIHAPIVGGGVGGDAMTAAGESNGNKSKGPKPKKCKLKPWSETDLLLKTGFSQIFGHIRHLHQVYTCHCWIHYLETHENLLMLILVSGFFVEEPLKPFFEKHFPISPDWAVIPYYGGQFIFGWIGSLRRDCSRVIVLASFLGILGSALQTSATLKAFSRIATWLYTVGSVLCAVSFGGGFHGCLVCTLVLNKASVDRRIGLRSKDEKPRFQDMRFLKHVAFVHLVYFLGKLVWGVIVGWTHLDRWCSGSQNCFTIVHLWKMCNHAIPAAMRALGMQQPLKEIALICCLSVIGLLTIALNTYNVLDLYVVSSHVVESGNKSTVTGWMTSYILWTTFRTMFVVILIEFSVCEVPRKLRGLAFVMAQMPPLVANTFKYLAKMYVNSSGIPTPEFLLWASAANASAILLLLWMSRIIVLASIFGITGSVLQTLASVLTYGDLIAKSFVDRRIGLNSVDEKPNFQEMRFAKNVAAVYVAFLVGDPLFGGILGWTDFGRGCSGSKSCFTMFHLWKVVFIAIPGGPHSNKPGSVYLNVATHSVKAFISVRVRRLPAEEKLPLFDNAAAMGHQPATIQTCKTLVSFLITLPVFGFAGLLFSGRSLIDRQQLWMNTTLNHQITLSNHEFFESFFFVASFMLLMLGLLPVLRAFNLKQPLKEIALCCFLSVIGLVAILYDVSRLLQRVHGGDSSLGNQDDRVVFINGLDCHVTLVPEGLDEIILLPGGTTARDFDPGDYVFRAFAGSCPSFSSVQTTAKGWSKAHTVTFLPNTRSLIDRQQLWMNTTLNHQITLSNHEFFESFFFVASFMLLMLGLLPVLRAFNLKQPLKEIALCCFLSVIGLVAILYDVSRLLQRVHGGDSSLGNQDDRVVFINGLDCHVTLVPEGLDEIILLPGGTTARDFDPGDYVFRAFAGSCPSFSSVQTTAKGWSKAHTVTFLPNTIHTLLVFKGTGNSVRLRVLEGIKNERFKYPILILNVPEDGSEMPEGTLVHLWTGTEVLNFTKNFMMYEGGVECAQHCELPEDFVLESCYQCELDHSGWYILKVKGANRNLMIGMYSGGRYDISVQRSDSNDPKELFVVSSRVVGAASEVSVTGWMFCYILWVTFRTLFISLLLEFAVCEVPRRLRGLAMALTQISLLLTHSYTVMSKRKQFLHPAGISTIEFLTGATYVNLIAVLGLWWLSRSFHYYGIRIVADKYVTVNKYE</sequence>
<feature type="compositionally biased region" description="Basic and acidic residues" evidence="1">
    <location>
        <begin position="273"/>
        <end position="282"/>
    </location>
</feature>
<feature type="transmembrane region" description="Helical" evidence="2">
    <location>
        <begin position="177"/>
        <end position="200"/>
    </location>
</feature>
<proteinExistence type="predicted"/>
<feature type="transmembrane region" description="Helical" evidence="2">
    <location>
        <begin position="542"/>
        <end position="564"/>
    </location>
</feature>
<dbReference type="GO" id="GO:0017080">
    <property type="term" value="F:sodium channel regulator activity"/>
    <property type="evidence" value="ECO:0007669"/>
    <property type="project" value="TreeGrafter"/>
</dbReference>
<feature type="transmembrane region" description="Helical" evidence="2">
    <location>
        <begin position="685"/>
        <end position="702"/>
    </location>
</feature>